<accession>A0ABP6SBM3</accession>
<feature type="region of interest" description="Disordered" evidence="1">
    <location>
        <begin position="1"/>
        <end position="123"/>
    </location>
</feature>
<sequence>MTTPGDNGASATPEDDDPFGYLYADGQAAGAAPPSSGGYGYPRPAQPGVPRTSYNQVRTVGQHQYGQQPYGQQPYGQPQVPQQQPYGGQNPQYAAPETYPGGAPTRQVPVPEAGGRGRGRGPNTKGLLIGAVAVVAAVVIGIGVALSTSGGDEDKRDQAGTSAGPAGGDEPSQEPSAGPTQSQPSAPAELPKGDAATLQLSGGATTDKTIPGAKSASGAYVLLNSTPGAAATWNVEIPESGKYTLFIDYSVPGKDGKTHITVNGEPPRKVNMSNFAQAADGAWDKGWTYTYSYVTLAKGPNTFKLSCEPGDQCEVALDQLSLKKGEVKP</sequence>
<name>A0ABP6SBM3_9ACTN</name>
<keyword evidence="2" id="KW-1133">Transmembrane helix</keyword>
<dbReference type="SUPFAM" id="SSF49785">
    <property type="entry name" value="Galactose-binding domain-like"/>
    <property type="match status" value="1"/>
</dbReference>
<dbReference type="Gene3D" id="2.60.120.260">
    <property type="entry name" value="Galactose-binding domain-like"/>
    <property type="match status" value="1"/>
</dbReference>
<evidence type="ECO:0000313" key="5">
    <source>
        <dbReference type="Proteomes" id="UP001499990"/>
    </source>
</evidence>
<comment type="caution">
    <text evidence="4">The sequence shown here is derived from an EMBL/GenBank/DDBJ whole genome shotgun (WGS) entry which is preliminary data.</text>
</comment>
<feature type="domain" description="CBM6" evidence="3">
    <location>
        <begin position="191"/>
        <end position="323"/>
    </location>
</feature>
<keyword evidence="2" id="KW-0472">Membrane</keyword>
<gene>
    <name evidence="4" type="ORF">GCM10020367_29280</name>
</gene>
<feature type="compositionally biased region" description="Low complexity" evidence="1">
    <location>
        <begin position="61"/>
        <end position="93"/>
    </location>
</feature>
<dbReference type="Proteomes" id="UP001499990">
    <property type="component" value="Unassembled WGS sequence"/>
</dbReference>
<keyword evidence="5" id="KW-1185">Reference proteome</keyword>
<protein>
    <submittedName>
        <fullName evidence="4">CBM35 domain-containing protein</fullName>
    </submittedName>
</protein>
<reference evidence="5" key="1">
    <citation type="journal article" date="2019" name="Int. J. Syst. Evol. Microbiol.">
        <title>The Global Catalogue of Microorganisms (GCM) 10K type strain sequencing project: providing services to taxonomists for standard genome sequencing and annotation.</title>
        <authorList>
            <consortium name="The Broad Institute Genomics Platform"/>
            <consortium name="The Broad Institute Genome Sequencing Center for Infectious Disease"/>
            <person name="Wu L."/>
            <person name="Ma J."/>
        </authorList>
    </citation>
    <scope>NUCLEOTIDE SEQUENCE [LARGE SCALE GENOMIC DNA]</scope>
    <source>
        <strain evidence="5">JCM 9651</strain>
    </source>
</reference>
<dbReference type="InterPro" id="IPR008979">
    <property type="entry name" value="Galactose-bd-like_sf"/>
</dbReference>
<dbReference type="RefSeq" id="WP_345037454.1">
    <property type="nucleotide sequence ID" value="NZ_BAAAYL010000001.1"/>
</dbReference>
<evidence type="ECO:0000313" key="4">
    <source>
        <dbReference type="EMBL" id="GAA3372751.1"/>
    </source>
</evidence>
<dbReference type="EMBL" id="BAAAYL010000001">
    <property type="protein sequence ID" value="GAA3372751.1"/>
    <property type="molecule type" value="Genomic_DNA"/>
</dbReference>
<keyword evidence="2" id="KW-0812">Transmembrane</keyword>
<feature type="transmembrane region" description="Helical" evidence="2">
    <location>
        <begin position="126"/>
        <end position="146"/>
    </location>
</feature>
<dbReference type="PROSITE" id="PS51175">
    <property type="entry name" value="CBM6"/>
    <property type="match status" value="1"/>
</dbReference>
<proteinExistence type="predicted"/>
<feature type="region of interest" description="Disordered" evidence="1">
    <location>
        <begin position="147"/>
        <end position="192"/>
    </location>
</feature>
<evidence type="ECO:0000256" key="2">
    <source>
        <dbReference type="SAM" id="Phobius"/>
    </source>
</evidence>
<feature type="compositionally biased region" description="Low complexity" evidence="1">
    <location>
        <begin position="20"/>
        <end position="36"/>
    </location>
</feature>
<dbReference type="InterPro" id="IPR005084">
    <property type="entry name" value="CBM6"/>
</dbReference>
<organism evidence="4 5">
    <name type="scientific">Streptomyces sannanensis</name>
    <dbReference type="NCBI Taxonomy" id="285536"/>
    <lineage>
        <taxon>Bacteria</taxon>
        <taxon>Bacillati</taxon>
        <taxon>Actinomycetota</taxon>
        <taxon>Actinomycetes</taxon>
        <taxon>Kitasatosporales</taxon>
        <taxon>Streptomycetaceae</taxon>
        <taxon>Streptomyces</taxon>
    </lineage>
</organism>
<evidence type="ECO:0000256" key="1">
    <source>
        <dbReference type="SAM" id="MobiDB-lite"/>
    </source>
</evidence>
<evidence type="ECO:0000259" key="3">
    <source>
        <dbReference type="PROSITE" id="PS51175"/>
    </source>
</evidence>
<feature type="compositionally biased region" description="Polar residues" evidence="1">
    <location>
        <begin position="173"/>
        <end position="185"/>
    </location>
</feature>